<evidence type="ECO:0000259" key="7">
    <source>
        <dbReference type="Pfam" id="PF00892"/>
    </source>
</evidence>
<dbReference type="GO" id="GO:0016020">
    <property type="term" value="C:membrane"/>
    <property type="evidence" value="ECO:0007669"/>
    <property type="project" value="UniProtKB-SubCell"/>
</dbReference>
<evidence type="ECO:0000256" key="4">
    <source>
        <dbReference type="ARBA" id="ARBA00022989"/>
    </source>
</evidence>
<feature type="domain" description="EamA" evidence="7">
    <location>
        <begin position="157"/>
        <end position="293"/>
    </location>
</feature>
<evidence type="ECO:0000313" key="9">
    <source>
        <dbReference type="Proteomes" id="UP000245293"/>
    </source>
</evidence>
<proteinExistence type="inferred from homology"/>
<feature type="transmembrane region" description="Helical" evidence="6">
    <location>
        <begin position="277"/>
        <end position="294"/>
    </location>
</feature>
<keyword evidence="5 6" id="KW-0472">Membrane</keyword>
<feature type="transmembrane region" description="Helical" evidence="6">
    <location>
        <begin position="104"/>
        <end position="123"/>
    </location>
</feature>
<feature type="transmembrane region" description="Helical" evidence="6">
    <location>
        <begin position="45"/>
        <end position="66"/>
    </location>
</feature>
<keyword evidence="4 6" id="KW-1133">Transmembrane helix</keyword>
<feature type="transmembrane region" description="Helical" evidence="6">
    <location>
        <begin position="78"/>
        <end position="98"/>
    </location>
</feature>
<protein>
    <submittedName>
        <fullName evidence="8">EamA family transporter</fullName>
    </submittedName>
</protein>
<evidence type="ECO:0000256" key="5">
    <source>
        <dbReference type="ARBA" id="ARBA00023136"/>
    </source>
</evidence>
<evidence type="ECO:0000256" key="3">
    <source>
        <dbReference type="ARBA" id="ARBA00022692"/>
    </source>
</evidence>
<dbReference type="Pfam" id="PF00892">
    <property type="entry name" value="EamA"/>
    <property type="match status" value="2"/>
</dbReference>
<comment type="similarity">
    <text evidence="2">Belongs to the drug/metabolite transporter (DMT) superfamily. 10 TMS drug/metabolite exporter (DME) (TC 2.A.7.3) family.</text>
</comment>
<dbReference type="InterPro" id="IPR000620">
    <property type="entry name" value="EamA_dom"/>
</dbReference>
<organism evidence="8 9">
    <name type="scientific">Salibaculum griseiflavum</name>
    <dbReference type="NCBI Taxonomy" id="1914409"/>
    <lineage>
        <taxon>Bacteria</taxon>
        <taxon>Pseudomonadati</taxon>
        <taxon>Pseudomonadota</taxon>
        <taxon>Alphaproteobacteria</taxon>
        <taxon>Rhodobacterales</taxon>
        <taxon>Roseobacteraceae</taxon>
        <taxon>Salibaculum</taxon>
    </lineage>
</organism>
<dbReference type="InterPro" id="IPR037185">
    <property type="entry name" value="EmrE-like"/>
</dbReference>
<dbReference type="OrthoDB" id="9815809at2"/>
<feature type="transmembrane region" description="Helical" evidence="6">
    <location>
        <begin position="130"/>
        <end position="146"/>
    </location>
</feature>
<keyword evidence="3 6" id="KW-0812">Transmembrane</keyword>
<keyword evidence="9" id="KW-1185">Reference proteome</keyword>
<accession>A0A2V1P3A1</accession>
<comment type="subcellular location">
    <subcellularLocation>
        <location evidence="1">Membrane</location>
        <topology evidence="1">Multi-pass membrane protein</topology>
    </subcellularLocation>
</comment>
<feature type="transmembrane region" description="Helical" evidence="6">
    <location>
        <begin position="152"/>
        <end position="172"/>
    </location>
</feature>
<comment type="caution">
    <text evidence="8">The sequence shown here is derived from an EMBL/GenBank/DDBJ whole genome shotgun (WGS) entry which is preliminary data.</text>
</comment>
<dbReference type="RefSeq" id="WP_109388700.1">
    <property type="nucleotide sequence ID" value="NZ_QETF01000008.1"/>
</dbReference>
<gene>
    <name evidence="8" type="ORF">DFK10_09025</name>
</gene>
<feature type="transmembrane region" description="Helical" evidence="6">
    <location>
        <begin position="223"/>
        <end position="244"/>
    </location>
</feature>
<dbReference type="SUPFAM" id="SSF103481">
    <property type="entry name" value="Multidrug resistance efflux transporter EmrE"/>
    <property type="match status" value="2"/>
</dbReference>
<reference evidence="9" key="1">
    <citation type="submission" date="2018-05" db="EMBL/GenBank/DDBJ databases">
        <authorList>
            <person name="Du Z."/>
            <person name="Wang X."/>
        </authorList>
    </citation>
    <scope>NUCLEOTIDE SEQUENCE [LARGE SCALE GENOMIC DNA]</scope>
    <source>
        <strain evidence="9">WDS4C29</strain>
    </source>
</reference>
<dbReference type="EMBL" id="QETF01000008">
    <property type="protein sequence ID" value="PWG16905.1"/>
    <property type="molecule type" value="Genomic_DNA"/>
</dbReference>
<feature type="transmembrane region" description="Helical" evidence="6">
    <location>
        <begin position="184"/>
        <end position="203"/>
    </location>
</feature>
<evidence type="ECO:0000256" key="1">
    <source>
        <dbReference type="ARBA" id="ARBA00004141"/>
    </source>
</evidence>
<dbReference type="AlphaFoldDB" id="A0A2V1P3A1"/>
<dbReference type="Proteomes" id="UP000245293">
    <property type="component" value="Unassembled WGS sequence"/>
</dbReference>
<evidence type="ECO:0000256" key="2">
    <source>
        <dbReference type="ARBA" id="ARBA00009853"/>
    </source>
</evidence>
<evidence type="ECO:0000313" key="8">
    <source>
        <dbReference type="EMBL" id="PWG16905.1"/>
    </source>
</evidence>
<feature type="transmembrane region" description="Helical" evidence="6">
    <location>
        <begin position="12"/>
        <end position="33"/>
    </location>
</feature>
<feature type="transmembrane region" description="Helical" evidence="6">
    <location>
        <begin position="251"/>
        <end position="271"/>
    </location>
</feature>
<feature type="domain" description="EamA" evidence="7">
    <location>
        <begin position="14"/>
        <end position="146"/>
    </location>
</feature>
<dbReference type="PANTHER" id="PTHR22911:SF6">
    <property type="entry name" value="SOLUTE CARRIER FAMILY 35 MEMBER G1"/>
    <property type="match status" value="1"/>
</dbReference>
<dbReference type="Gene3D" id="1.10.3730.20">
    <property type="match status" value="1"/>
</dbReference>
<evidence type="ECO:0000256" key="6">
    <source>
        <dbReference type="SAM" id="Phobius"/>
    </source>
</evidence>
<dbReference type="PANTHER" id="PTHR22911">
    <property type="entry name" value="ACYL-MALONYL CONDENSING ENZYME-RELATED"/>
    <property type="match status" value="1"/>
</dbReference>
<sequence>MTTAHAIHADRILPGILLMIGFCLSAPMLDVAAKLAAETLPVGQITAARFVIQAALMLPICLWLGLGLRPGPGTLSMLLWRSFFLILSTYFFIAAIRVMPIADALAIVFVEPFIILFVAKYLFGDEIGPRRIGASIVGFGGSLLVIQPSFVAFGYVALLPLGTAFSFAAYMLITRSLSRRMHPVAMQFHTALIASAATVPIIWLADGRGWATLDPVMPQGVAWLWLLGVGGFAALSHMMMTYALKFAPSATLAPLHYLEIVMATLVGYLIFNDFPDPLTLAGIAVIMGSGLFVIHRERQLSRADQATKAPPGSPV</sequence>
<name>A0A2V1P3A1_9RHOB</name>